<evidence type="ECO:0000256" key="2">
    <source>
        <dbReference type="SAM" id="SignalP"/>
    </source>
</evidence>
<gene>
    <name evidence="4" type="primary">LOC115625494</name>
</gene>
<evidence type="ECO:0000313" key="3">
    <source>
        <dbReference type="Proteomes" id="UP000504634"/>
    </source>
</evidence>
<feature type="compositionally biased region" description="Acidic residues" evidence="1">
    <location>
        <begin position="353"/>
        <end position="373"/>
    </location>
</feature>
<dbReference type="RefSeq" id="XP_030376409.1">
    <property type="nucleotide sequence ID" value="XM_030520549.1"/>
</dbReference>
<feature type="chain" id="PRO_5026872046" evidence="2">
    <location>
        <begin position="21"/>
        <end position="373"/>
    </location>
</feature>
<accession>A0A6J2TK73</accession>
<keyword evidence="3" id="KW-1185">Reference proteome</keyword>
<reference evidence="4" key="1">
    <citation type="submission" date="2025-08" db="UniProtKB">
        <authorList>
            <consortium name="RefSeq"/>
        </authorList>
    </citation>
    <scope>IDENTIFICATION</scope>
    <source>
        <strain evidence="4">11010-0011.00</strain>
        <tissue evidence="4">Whole body</tissue>
    </source>
</reference>
<proteinExistence type="predicted"/>
<evidence type="ECO:0000256" key="1">
    <source>
        <dbReference type="SAM" id="MobiDB-lite"/>
    </source>
</evidence>
<dbReference type="AlphaFoldDB" id="A0A6J2TK73"/>
<feature type="region of interest" description="Disordered" evidence="1">
    <location>
        <begin position="341"/>
        <end position="373"/>
    </location>
</feature>
<sequence>MSRAGKVLLLLLACVVCTCCGHNEIVDLLIKQEAPSLSKTEVDALLPFFEELQVQYDFITNLKLHEPELIDETYVAVFEEFRNEFASYMKYEPSIVYDTELPTLEHLIGIHAVNGSKQEQLEFEDLQSIMQDVIDDAEAGIAQLVQRALDIERNLLKLNKPKIIMAAINGLNSMWNIWGHAIQTAYCSYSHVPQLKQDLHTINGGVECYTYSMSLILRVQHETVEAVKNIRKNVSDLVTVYKKIAAKKTITGKILSGTLNLFKTLRRLHDIIAICLDGYDKINNELTGAALKSAQCGEEFVSSVPHIIETVQNLTGCIRFVDHEKSDYEFMKPEEDRYWNIGELPPEIPHENDVDEDMETDDENDEDDYIDHR</sequence>
<dbReference type="Proteomes" id="UP000504634">
    <property type="component" value="Unplaced"/>
</dbReference>
<protein>
    <submittedName>
        <fullName evidence="4">Uncharacterized protein LOC115625494</fullName>
    </submittedName>
</protein>
<dbReference type="GeneID" id="115625494"/>
<feature type="signal peptide" evidence="2">
    <location>
        <begin position="1"/>
        <end position="20"/>
    </location>
</feature>
<name>A0A6J2TK73_DROLE</name>
<organism evidence="3 4">
    <name type="scientific">Drosophila lebanonensis</name>
    <name type="common">Fruit fly</name>
    <name type="synonym">Scaptodrosophila lebanonensis</name>
    <dbReference type="NCBI Taxonomy" id="7225"/>
    <lineage>
        <taxon>Eukaryota</taxon>
        <taxon>Metazoa</taxon>
        <taxon>Ecdysozoa</taxon>
        <taxon>Arthropoda</taxon>
        <taxon>Hexapoda</taxon>
        <taxon>Insecta</taxon>
        <taxon>Pterygota</taxon>
        <taxon>Neoptera</taxon>
        <taxon>Endopterygota</taxon>
        <taxon>Diptera</taxon>
        <taxon>Brachycera</taxon>
        <taxon>Muscomorpha</taxon>
        <taxon>Ephydroidea</taxon>
        <taxon>Drosophilidae</taxon>
        <taxon>Scaptodrosophila</taxon>
    </lineage>
</organism>
<evidence type="ECO:0000313" key="4">
    <source>
        <dbReference type="RefSeq" id="XP_030376409.1"/>
    </source>
</evidence>
<dbReference type="OrthoDB" id="7977759at2759"/>
<keyword evidence="2" id="KW-0732">Signal</keyword>